<protein>
    <submittedName>
        <fullName evidence="2">Oxidoreductase</fullName>
    </submittedName>
</protein>
<gene>
    <name evidence="2" type="ORF">SG0102_28690</name>
</gene>
<dbReference type="KEGG" id="ebm:SG0102_28690"/>
<dbReference type="EMBL" id="AP019309">
    <property type="protein sequence ID" value="BBH27935.1"/>
    <property type="molecule type" value="Genomic_DNA"/>
</dbReference>
<accession>A0A3G9JHU0</accession>
<sequence length="304" mass="34645">MKLNFDQHQLSEIVLGTMRINHKSTEEVYQLLQTAKDHEINVIDTADIYGHGDCERLLGEVFHTHPHLRESFFLQSKCGIHITDDMTYYDFDEDYIIDCVNASLDRLQTDHLESLLLHRPDVLMDVEAVGRAFEKLYNAGKVRYFGVSNMNSAQLSYLQSAVHVPLRINQLQLSAAYSPLIDATFNVNMENSEAYSDGTLLPMMQKQDMLIQAWSSLQYGFFEGSFLNSPKYPYLNALLDQFAQDLHVSPSAIALSWILRIPGKMQAVIGTTSPEHLAEAAQASSKLLTRQQWYQIYLTQHPLP</sequence>
<dbReference type="GO" id="GO:0016491">
    <property type="term" value="F:oxidoreductase activity"/>
    <property type="evidence" value="ECO:0007669"/>
    <property type="project" value="InterPro"/>
</dbReference>
<evidence type="ECO:0000313" key="2">
    <source>
        <dbReference type="EMBL" id="BBH27935.1"/>
    </source>
</evidence>
<dbReference type="PANTHER" id="PTHR43364">
    <property type="entry name" value="NADH-SPECIFIC METHYLGLYOXAL REDUCTASE-RELATED"/>
    <property type="match status" value="1"/>
</dbReference>
<dbReference type="PRINTS" id="PR00069">
    <property type="entry name" value="ALDKETRDTASE"/>
</dbReference>
<dbReference type="InterPro" id="IPR023210">
    <property type="entry name" value="NADP_OxRdtase_dom"/>
</dbReference>
<dbReference type="AlphaFoldDB" id="A0A3G9JHU0"/>
<dbReference type="GO" id="GO:0005829">
    <property type="term" value="C:cytosol"/>
    <property type="evidence" value="ECO:0007669"/>
    <property type="project" value="TreeGrafter"/>
</dbReference>
<evidence type="ECO:0000313" key="3">
    <source>
        <dbReference type="Proteomes" id="UP000268059"/>
    </source>
</evidence>
<feature type="domain" description="NADP-dependent oxidoreductase" evidence="1">
    <location>
        <begin position="12"/>
        <end position="296"/>
    </location>
</feature>
<proteinExistence type="predicted"/>
<keyword evidence="3" id="KW-1185">Reference proteome</keyword>
<dbReference type="InterPro" id="IPR020471">
    <property type="entry name" value="AKR"/>
</dbReference>
<dbReference type="Pfam" id="PF00248">
    <property type="entry name" value="Aldo_ket_red"/>
    <property type="match status" value="1"/>
</dbReference>
<reference evidence="2 3" key="1">
    <citation type="submission" date="2018-11" db="EMBL/GenBank/DDBJ databases">
        <title>Novel Erysipelotrichaceae bacterium isolated from small intestine of a swine.</title>
        <authorList>
            <person name="Kim J.S."/>
            <person name="Choe H."/>
            <person name="Lee Y.R."/>
            <person name="Kim K.M."/>
            <person name="Park D.S."/>
        </authorList>
    </citation>
    <scope>NUCLEOTIDE SEQUENCE [LARGE SCALE GENOMIC DNA]</scope>
    <source>
        <strain evidence="2 3">SG0102</strain>
    </source>
</reference>
<dbReference type="Gene3D" id="3.20.20.100">
    <property type="entry name" value="NADP-dependent oxidoreductase domain"/>
    <property type="match status" value="1"/>
</dbReference>
<name>A0A3G9JHU0_9FIRM</name>
<dbReference type="RefSeq" id="WP_125120610.1">
    <property type="nucleotide sequence ID" value="NZ_AP019309.1"/>
</dbReference>
<dbReference type="OrthoDB" id="9804790at2"/>
<evidence type="ECO:0000259" key="1">
    <source>
        <dbReference type="Pfam" id="PF00248"/>
    </source>
</evidence>
<dbReference type="InterPro" id="IPR050523">
    <property type="entry name" value="AKR_Detox_Biosynth"/>
</dbReference>
<dbReference type="Proteomes" id="UP000268059">
    <property type="component" value="Chromosome"/>
</dbReference>
<organism evidence="2 3">
    <name type="scientific">Intestinibaculum porci</name>
    <dbReference type="NCBI Taxonomy" id="2487118"/>
    <lineage>
        <taxon>Bacteria</taxon>
        <taxon>Bacillati</taxon>
        <taxon>Bacillota</taxon>
        <taxon>Erysipelotrichia</taxon>
        <taxon>Erysipelotrichales</taxon>
        <taxon>Erysipelotrichaceae</taxon>
        <taxon>Intestinibaculum</taxon>
    </lineage>
</organism>
<dbReference type="PANTHER" id="PTHR43364:SF1">
    <property type="entry name" value="OXIDOREDUCTASE YDHF"/>
    <property type="match status" value="1"/>
</dbReference>
<dbReference type="SUPFAM" id="SSF51430">
    <property type="entry name" value="NAD(P)-linked oxidoreductase"/>
    <property type="match status" value="1"/>
</dbReference>
<dbReference type="InParanoid" id="A0A3G9JHU0"/>
<dbReference type="InterPro" id="IPR036812">
    <property type="entry name" value="NAD(P)_OxRdtase_dom_sf"/>
</dbReference>
<dbReference type="FunCoup" id="A0A3G9JHU0">
    <property type="interactions" value="4"/>
</dbReference>